<evidence type="ECO:0000313" key="1">
    <source>
        <dbReference type="EMBL" id="TVU25489.1"/>
    </source>
</evidence>
<feature type="non-terminal residue" evidence="1">
    <location>
        <position position="113"/>
    </location>
</feature>
<reference evidence="1 2" key="1">
    <citation type="journal article" date="2019" name="Sci. Rep.">
        <title>A high-quality genome of Eragrostis curvula grass provides insights into Poaceae evolution and supports new strategies to enhance forage quality.</title>
        <authorList>
            <person name="Carballo J."/>
            <person name="Santos B.A.C.M."/>
            <person name="Zappacosta D."/>
            <person name="Garbus I."/>
            <person name="Selva J.P."/>
            <person name="Gallo C.A."/>
            <person name="Diaz A."/>
            <person name="Albertini E."/>
            <person name="Caccamo M."/>
            <person name="Echenique V."/>
        </authorList>
    </citation>
    <scope>NUCLEOTIDE SEQUENCE [LARGE SCALE GENOMIC DNA]</scope>
    <source>
        <strain evidence="2">cv. Victoria</strain>
        <tissue evidence="1">Leaf</tissue>
    </source>
</reference>
<proteinExistence type="predicted"/>
<keyword evidence="2" id="KW-1185">Reference proteome</keyword>
<accession>A0A5J9UNR5</accession>
<dbReference type="OrthoDB" id="2130629at2759"/>
<name>A0A5J9UNR5_9POAL</name>
<organism evidence="1 2">
    <name type="scientific">Eragrostis curvula</name>
    <name type="common">weeping love grass</name>
    <dbReference type="NCBI Taxonomy" id="38414"/>
    <lineage>
        <taxon>Eukaryota</taxon>
        <taxon>Viridiplantae</taxon>
        <taxon>Streptophyta</taxon>
        <taxon>Embryophyta</taxon>
        <taxon>Tracheophyta</taxon>
        <taxon>Spermatophyta</taxon>
        <taxon>Magnoliopsida</taxon>
        <taxon>Liliopsida</taxon>
        <taxon>Poales</taxon>
        <taxon>Poaceae</taxon>
        <taxon>PACMAD clade</taxon>
        <taxon>Chloridoideae</taxon>
        <taxon>Eragrostideae</taxon>
        <taxon>Eragrostidinae</taxon>
        <taxon>Eragrostis</taxon>
    </lineage>
</organism>
<dbReference type="InterPro" id="IPR029058">
    <property type="entry name" value="AB_hydrolase_fold"/>
</dbReference>
<gene>
    <name evidence="1" type="ORF">EJB05_27988</name>
</gene>
<dbReference type="Gramene" id="TVU25489">
    <property type="protein sequence ID" value="TVU25489"/>
    <property type="gene ID" value="EJB05_27988"/>
</dbReference>
<dbReference type="Proteomes" id="UP000324897">
    <property type="component" value="Chromosome 2"/>
</dbReference>
<protein>
    <submittedName>
        <fullName evidence="1">Uncharacterized protein</fullName>
    </submittedName>
</protein>
<dbReference type="EMBL" id="RWGY01000013">
    <property type="protein sequence ID" value="TVU25489.1"/>
    <property type="molecule type" value="Genomic_DNA"/>
</dbReference>
<dbReference type="AlphaFoldDB" id="A0A5J9UNR5"/>
<sequence length="113" mass="12868">FPASADIVDKAFAAASLYYNCTGSETYFQTEDEDDPHGLSGWRLHIESLKLKVLKNISSSLIALVKEKGAHHLASRSEIKDDPEWVIEQRWQEVQIIQGWIDQHHQDMAEMSS</sequence>
<evidence type="ECO:0000313" key="2">
    <source>
        <dbReference type="Proteomes" id="UP000324897"/>
    </source>
</evidence>
<comment type="caution">
    <text evidence="1">The sequence shown here is derived from an EMBL/GenBank/DDBJ whole genome shotgun (WGS) entry which is preliminary data.</text>
</comment>
<dbReference type="Gene3D" id="3.40.50.1820">
    <property type="entry name" value="alpha/beta hydrolase"/>
    <property type="match status" value="1"/>
</dbReference>
<feature type="non-terminal residue" evidence="1">
    <location>
        <position position="1"/>
    </location>
</feature>